<dbReference type="GO" id="GO:0008237">
    <property type="term" value="F:metallopeptidase activity"/>
    <property type="evidence" value="ECO:0007669"/>
    <property type="project" value="InterPro"/>
</dbReference>
<dbReference type="Proteomes" id="UP000503447">
    <property type="component" value="Chromosome"/>
</dbReference>
<feature type="chain" id="PRO_5026675906" description="PPIase cyclophilin-type domain-containing protein" evidence="1">
    <location>
        <begin position="29"/>
        <end position="446"/>
    </location>
</feature>
<accession>A0A6M5Z4E4</accession>
<protein>
    <recommendedName>
        <fullName evidence="2">PPIase cyclophilin-type domain-containing protein</fullName>
    </recommendedName>
</protein>
<organism evidence="3 4">
    <name type="scientific">Frigoriglobus tundricola</name>
    <dbReference type="NCBI Taxonomy" id="2774151"/>
    <lineage>
        <taxon>Bacteria</taxon>
        <taxon>Pseudomonadati</taxon>
        <taxon>Planctomycetota</taxon>
        <taxon>Planctomycetia</taxon>
        <taxon>Gemmatales</taxon>
        <taxon>Gemmataceae</taxon>
        <taxon>Frigoriglobus</taxon>
    </lineage>
</organism>
<dbReference type="Gene3D" id="3.40.390.10">
    <property type="entry name" value="Collagenase (Catalytic Domain)"/>
    <property type="match status" value="1"/>
</dbReference>
<dbReference type="GO" id="GO:0003755">
    <property type="term" value="F:peptidyl-prolyl cis-trans isomerase activity"/>
    <property type="evidence" value="ECO:0007669"/>
    <property type="project" value="InterPro"/>
</dbReference>
<dbReference type="InterPro" id="IPR024079">
    <property type="entry name" value="MetalloPept_cat_dom_sf"/>
</dbReference>
<evidence type="ECO:0000256" key="1">
    <source>
        <dbReference type="SAM" id="SignalP"/>
    </source>
</evidence>
<dbReference type="RefSeq" id="WP_171475105.1">
    <property type="nucleotide sequence ID" value="NZ_CP053452.2"/>
</dbReference>
<dbReference type="InterPro" id="IPR002130">
    <property type="entry name" value="Cyclophilin-type_PPIase_dom"/>
</dbReference>
<dbReference type="Gene3D" id="2.40.100.10">
    <property type="entry name" value="Cyclophilin-like"/>
    <property type="match status" value="1"/>
</dbReference>
<keyword evidence="4" id="KW-1185">Reference proteome</keyword>
<reference evidence="4" key="1">
    <citation type="submission" date="2020-05" db="EMBL/GenBank/DDBJ databases">
        <title>Frigoriglobus tundricola gen. nov., sp. nov., a psychrotolerant cellulolytic planctomycete of the family Gemmataceae with two divergent copies of 16S rRNA gene.</title>
        <authorList>
            <person name="Kulichevskaya I.S."/>
            <person name="Ivanova A.A."/>
            <person name="Naumoff D.G."/>
            <person name="Beletsky A.V."/>
            <person name="Rijpstra W.I.C."/>
            <person name="Sinninghe Damste J.S."/>
            <person name="Mardanov A.V."/>
            <person name="Ravin N.V."/>
            <person name="Dedysh S.N."/>
        </authorList>
    </citation>
    <scope>NUCLEOTIDE SEQUENCE [LARGE SCALE GENOMIC DNA]</scope>
    <source>
        <strain evidence="4">PL17</strain>
    </source>
</reference>
<dbReference type="KEGG" id="ftj:FTUN_7960"/>
<dbReference type="AlphaFoldDB" id="A0A6M5Z4E4"/>
<sequence>MLYRTGPRGAPPLVALGLMFFAAPVGGAAEPGPISDRLRDEWKLDAFYQKQVDAGVLVVGSAKVSDNALAEAAWIVGRMLDGRKDLLKAMRDNRVRVGVMAASEYTTDLPEHGRLKPKLYWDRRARGLGATLTNPVVSCGEENLLGFPGDPYPNENIFVHEFAHAIHGTGLSTTDPTFDKRLRAAYEAAIERKLWKNTYAATNHSEYWAEGVQSWFDDNAPPDALHNEVRTRVKLKDYDPALAKLCQEVFGDGEWRYKRPAERKPEDRRHLAGYDAKKLPRFEWRAAPLGANPRATIQTPAGDFDVELDAKGAPEATALFLKIALDGGYHSGRFDKAVRNAKDPVIGYVSAAPNPAWLKRAERLKLEDAPVTKNRPVDGTIALVRGGPAPGGFVIFVGTPPETAGDVVPFGRVVKGLEAVRKLLTETADAEKAKSSIDIRRVIRIE</sequence>
<feature type="signal peptide" evidence="1">
    <location>
        <begin position="1"/>
        <end position="28"/>
    </location>
</feature>
<keyword evidence="1" id="KW-0732">Signal</keyword>
<name>A0A6M5Z4E4_9BACT</name>
<gene>
    <name evidence="3" type="ORF">FTUN_7960</name>
</gene>
<feature type="domain" description="PPIase cyclophilin-type" evidence="2">
    <location>
        <begin position="296"/>
        <end position="442"/>
    </location>
</feature>
<evidence type="ECO:0000313" key="3">
    <source>
        <dbReference type="EMBL" id="QJX00334.1"/>
    </source>
</evidence>
<dbReference type="SUPFAM" id="SSF55486">
    <property type="entry name" value="Metalloproteases ('zincins'), catalytic domain"/>
    <property type="match status" value="1"/>
</dbReference>
<evidence type="ECO:0000313" key="4">
    <source>
        <dbReference type="Proteomes" id="UP000503447"/>
    </source>
</evidence>
<proteinExistence type="predicted"/>
<dbReference type="EMBL" id="CP053452">
    <property type="protein sequence ID" value="QJX00334.1"/>
    <property type="molecule type" value="Genomic_DNA"/>
</dbReference>
<dbReference type="InterPro" id="IPR029000">
    <property type="entry name" value="Cyclophilin-like_dom_sf"/>
</dbReference>
<dbReference type="Pfam" id="PF00160">
    <property type="entry name" value="Pro_isomerase"/>
    <property type="match status" value="1"/>
</dbReference>
<dbReference type="SUPFAM" id="SSF50891">
    <property type="entry name" value="Cyclophilin-like"/>
    <property type="match status" value="1"/>
</dbReference>
<evidence type="ECO:0000259" key="2">
    <source>
        <dbReference type="Pfam" id="PF00160"/>
    </source>
</evidence>